<gene>
    <name evidence="2" type="ORF">G8759_21395</name>
</gene>
<feature type="transmembrane region" description="Helical" evidence="1">
    <location>
        <begin position="6"/>
        <end position="22"/>
    </location>
</feature>
<accession>A0A6G9ARN9</accession>
<keyword evidence="1" id="KW-0812">Transmembrane</keyword>
<evidence type="ECO:0000313" key="2">
    <source>
        <dbReference type="EMBL" id="QIP14996.1"/>
    </source>
</evidence>
<feature type="transmembrane region" description="Helical" evidence="1">
    <location>
        <begin position="143"/>
        <end position="173"/>
    </location>
</feature>
<organism evidence="2 3">
    <name type="scientific">Spirosoma aureum</name>
    <dbReference type="NCBI Taxonomy" id="2692134"/>
    <lineage>
        <taxon>Bacteria</taxon>
        <taxon>Pseudomonadati</taxon>
        <taxon>Bacteroidota</taxon>
        <taxon>Cytophagia</taxon>
        <taxon>Cytophagales</taxon>
        <taxon>Cytophagaceae</taxon>
        <taxon>Spirosoma</taxon>
    </lineage>
</organism>
<dbReference type="AlphaFoldDB" id="A0A6G9ARN9"/>
<dbReference type="KEGG" id="spib:G8759_21395"/>
<dbReference type="RefSeq" id="WP_167212171.1">
    <property type="nucleotide sequence ID" value="NZ_CP050063.1"/>
</dbReference>
<proteinExistence type="predicted"/>
<dbReference type="Proteomes" id="UP000501802">
    <property type="component" value="Chromosome"/>
</dbReference>
<keyword evidence="3" id="KW-1185">Reference proteome</keyword>
<protein>
    <submittedName>
        <fullName evidence="2">Uncharacterized protein</fullName>
    </submittedName>
</protein>
<keyword evidence="1" id="KW-1133">Transmembrane helix</keyword>
<dbReference type="EMBL" id="CP050063">
    <property type="protein sequence ID" value="QIP14996.1"/>
    <property type="molecule type" value="Genomic_DNA"/>
</dbReference>
<keyword evidence="1" id="KW-0472">Membrane</keyword>
<reference evidence="2 3" key="1">
    <citation type="submission" date="2020-03" db="EMBL/GenBank/DDBJ databases">
        <authorList>
            <person name="Kim M.K."/>
        </authorList>
    </citation>
    <scope>NUCLEOTIDE SEQUENCE [LARGE SCALE GENOMIC DNA]</scope>
    <source>
        <strain evidence="2 3">BT328</strain>
    </source>
</reference>
<evidence type="ECO:0000313" key="3">
    <source>
        <dbReference type="Proteomes" id="UP000501802"/>
    </source>
</evidence>
<name>A0A6G9ARN9_9BACT</name>
<sequence>MYTLPSTVLFATLSIVGFILLIKSITRLTAIYATAPKVEWIAQSPACYFDLRDPGIYEISVIRPSLFGVIPKQIPFEVLDRQAEKSIAVENYNFLLSGSRDMSGNRIVPIAEFTIDQPSTFRLFNPANDDFNQTDKLLIRPKVGITGVFSILAVVFSGILFIGGSIVFIITLVKP</sequence>
<evidence type="ECO:0000256" key="1">
    <source>
        <dbReference type="SAM" id="Phobius"/>
    </source>
</evidence>